<reference evidence="2 3" key="1">
    <citation type="submission" date="2018-11" db="EMBL/GenBank/DDBJ databases">
        <title>Genome assembly of Steccherinum ochraceum LE-BIN_3174, the white-rot fungus of the Steccherinaceae family (The Residual Polyporoid clade, Polyporales, Basidiomycota).</title>
        <authorList>
            <person name="Fedorova T.V."/>
            <person name="Glazunova O.A."/>
            <person name="Landesman E.O."/>
            <person name="Moiseenko K.V."/>
            <person name="Psurtseva N.V."/>
            <person name="Savinova O.S."/>
            <person name="Shakhova N.V."/>
            <person name="Tyazhelova T.V."/>
            <person name="Vasina D.V."/>
        </authorList>
    </citation>
    <scope>NUCLEOTIDE SEQUENCE [LARGE SCALE GENOMIC DNA]</scope>
    <source>
        <strain evidence="2 3">LE-BIN_3174</strain>
    </source>
</reference>
<evidence type="ECO:0000256" key="1">
    <source>
        <dbReference type="SAM" id="MobiDB-lite"/>
    </source>
</evidence>
<evidence type="ECO:0000313" key="3">
    <source>
        <dbReference type="Proteomes" id="UP000292702"/>
    </source>
</evidence>
<feature type="compositionally biased region" description="Polar residues" evidence="1">
    <location>
        <begin position="1"/>
        <end position="10"/>
    </location>
</feature>
<dbReference type="EMBL" id="RWJN01000259">
    <property type="protein sequence ID" value="TCD64036.1"/>
    <property type="molecule type" value="Genomic_DNA"/>
</dbReference>
<proteinExistence type="predicted"/>
<feature type="region of interest" description="Disordered" evidence="1">
    <location>
        <begin position="1"/>
        <end position="21"/>
    </location>
</feature>
<dbReference type="OrthoDB" id="3222at2759"/>
<name>A0A4R0RB09_9APHY</name>
<accession>A0A4R0RB09</accession>
<gene>
    <name evidence="2" type="ORF">EIP91_004585</name>
</gene>
<dbReference type="AlphaFoldDB" id="A0A4R0RB09"/>
<keyword evidence="3" id="KW-1185">Reference proteome</keyword>
<protein>
    <submittedName>
        <fullName evidence="2">Uncharacterized protein</fullName>
    </submittedName>
</protein>
<sequence>MALFSSSRRAPNTGGEGMPKMTGGSSLFSTFRSDFQAACLEFVGTTFFLTLAFGGVQAIAAEANEGGGGSFVDRDMKIAL</sequence>
<comment type="caution">
    <text evidence="2">The sequence shown here is derived from an EMBL/GenBank/DDBJ whole genome shotgun (WGS) entry which is preliminary data.</text>
</comment>
<feature type="non-terminal residue" evidence="2">
    <location>
        <position position="80"/>
    </location>
</feature>
<evidence type="ECO:0000313" key="2">
    <source>
        <dbReference type="EMBL" id="TCD64036.1"/>
    </source>
</evidence>
<dbReference type="Proteomes" id="UP000292702">
    <property type="component" value="Unassembled WGS sequence"/>
</dbReference>
<organism evidence="2 3">
    <name type="scientific">Steccherinum ochraceum</name>
    <dbReference type="NCBI Taxonomy" id="92696"/>
    <lineage>
        <taxon>Eukaryota</taxon>
        <taxon>Fungi</taxon>
        <taxon>Dikarya</taxon>
        <taxon>Basidiomycota</taxon>
        <taxon>Agaricomycotina</taxon>
        <taxon>Agaricomycetes</taxon>
        <taxon>Polyporales</taxon>
        <taxon>Steccherinaceae</taxon>
        <taxon>Steccherinum</taxon>
    </lineage>
</organism>